<protein>
    <submittedName>
        <fullName evidence="2">Uncharacterized protein</fullName>
    </submittedName>
</protein>
<keyword evidence="1" id="KW-0812">Transmembrane</keyword>
<feature type="transmembrane region" description="Helical" evidence="1">
    <location>
        <begin position="21"/>
        <end position="43"/>
    </location>
</feature>
<dbReference type="AlphaFoldDB" id="A0A368JP17"/>
<evidence type="ECO:0000256" key="1">
    <source>
        <dbReference type="SAM" id="Phobius"/>
    </source>
</evidence>
<reference evidence="2 3" key="1">
    <citation type="submission" date="2018-07" db="EMBL/GenBank/DDBJ databases">
        <title>Genome analysis of Larkinella rosea.</title>
        <authorList>
            <person name="Zhou Z."/>
            <person name="Wang G."/>
        </authorList>
    </citation>
    <scope>NUCLEOTIDE SEQUENCE [LARGE SCALE GENOMIC DNA]</scope>
    <source>
        <strain evidence="3">zzj9</strain>
    </source>
</reference>
<proteinExistence type="predicted"/>
<keyword evidence="1" id="KW-1133">Transmembrane helix</keyword>
<evidence type="ECO:0000313" key="2">
    <source>
        <dbReference type="EMBL" id="RCR69410.1"/>
    </source>
</evidence>
<gene>
    <name evidence="2" type="ORF">DUE52_11195</name>
</gene>
<name>A0A368JP17_9BACT</name>
<dbReference type="EMBL" id="QOWE01000008">
    <property type="protein sequence ID" value="RCR69410.1"/>
    <property type="molecule type" value="Genomic_DNA"/>
</dbReference>
<accession>A0A368JP17</accession>
<dbReference type="Proteomes" id="UP000253383">
    <property type="component" value="Unassembled WGS sequence"/>
</dbReference>
<evidence type="ECO:0000313" key="3">
    <source>
        <dbReference type="Proteomes" id="UP000253383"/>
    </source>
</evidence>
<keyword evidence="1" id="KW-0472">Membrane</keyword>
<keyword evidence="3" id="KW-1185">Reference proteome</keyword>
<feature type="transmembrane region" description="Helical" evidence="1">
    <location>
        <begin position="55"/>
        <end position="81"/>
    </location>
</feature>
<sequence length="98" mass="10569">MPFLKKYFGEILFRIAKPASPFFRPLITAGVYLAVLSAFLVGAKDQLFPALGWTVPVWLILSIEIVGFASGAIATVASLTLDESGLKELNEQKANGLV</sequence>
<comment type="caution">
    <text evidence="2">The sequence shown here is derived from an EMBL/GenBank/DDBJ whole genome shotgun (WGS) entry which is preliminary data.</text>
</comment>
<organism evidence="2 3">
    <name type="scientific">Larkinella punicea</name>
    <dbReference type="NCBI Taxonomy" id="2315727"/>
    <lineage>
        <taxon>Bacteria</taxon>
        <taxon>Pseudomonadati</taxon>
        <taxon>Bacteroidota</taxon>
        <taxon>Cytophagia</taxon>
        <taxon>Cytophagales</taxon>
        <taxon>Spirosomataceae</taxon>
        <taxon>Larkinella</taxon>
    </lineage>
</organism>